<dbReference type="PANTHER" id="PTHR46577:SF2">
    <property type="entry name" value="TRANSCRIPTIONAL REGULATORY PROTEIN"/>
    <property type="match status" value="1"/>
</dbReference>
<keyword evidence="6" id="KW-0804">Transcription</keyword>
<evidence type="ECO:0000256" key="1">
    <source>
        <dbReference type="ARBA" id="ARBA00005384"/>
    </source>
</evidence>
<dbReference type="PROSITE" id="PS50949">
    <property type="entry name" value="HTH_GNTR"/>
    <property type="match status" value="1"/>
</dbReference>
<protein>
    <recommendedName>
        <fullName evidence="2">8-amino-7-oxononanoate synthase</fullName>
    </recommendedName>
    <alternativeName>
        <fullName evidence="7">Alpha-oxoamine synthase</fullName>
    </alternativeName>
</protein>
<dbReference type="InterPro" id="IPR015421">
    <property type="entry name" value="PyrdxlP-dep_Trfase_major"/>
</dbReference>
<evidence type="ECO:0000256" key="8">
    <source>
        <dbReference type="SAM" id="MobiDB-lite"/>
    </source>
</evidence>
<evidence type="ECO:0000256" key="3">
    <source>
        <dbReference type="ARBA" id="ARBA00022898"/>
    </source>
</evidence>
<dbReference type="RefSeq" id="WP_238313349.1">
    <property type="nucleotide sequence ID" value="NZ_BPQH01000007.1"/>
</dbReference>
<keyword evidence="3" id="KW-0663">Pyridoxal phosphate</keyword>
<evidence type="ECO:0000313" key="10">
    <source>
        <dbReference type="EMBL" id="GJD49968.1"/>
    </source>
</evidence>
<reference evidence="10" key="1">
    <citation type="journal article" date="2021" name="Front. Microbiol.">
        <title>Comprehensive Comparative Genomics and Phenotyping of Methylobacterium Species.</title>
        <authorList>
            <person name="Alessa O."/>
            <person name="Ogura Y."/>
            <person name="Fujitani Y."/>
            <person name="Takami H."/>
            <person name="Hayashi T."/>
            <person name="Sahin N."/>
            <person name="Tani A."/>
        </authorList>
    </citation>
    <scope>NUCLEOTIDE SEQUENCE</scope>
    <source>
        <strain evidence="10">KCTC 52305</strain>
    </source>
</reference>
<dbReference type="PANTHER" id="PTHR46577">
    <property type="entry name" value="HTH-TYPE TRANSCRIPTIONAL REGULATORY PROTEIN GABR"/>
    <property type="match status" value="1"/>
</dbReference>
<evidence type="ECO:0000256" key="5">
    <source>
        <dbReference type="ARBA" id="ARBA00023125"/>
    </source>
</evidence>
<keyword evidence="4" id="KW-0805">Transcription regulation</keyword>
<dbReference type="Proteomes" id="UP001055167">
    <property type="component" value="Unassembled WGS sequence"/>
</dbReference>
<name>A0ABQ4QXH6_9HYPH</name>
<evidence type="ECO:0000256" key="4">
    <source>
        <dbReference type="ARBA" id="ARBA00023015"/>
    </source>
</evidence>
<sequence length="500" mass="52407">MTQDPGPAGFEGTTRVAAVAAAIQARIAGRALVPGARLPSIRAFAETMRVSKSTVVEAYDRLAAEGAIVSRPGAGFYVAGPTRPLSLAALRPALDRAVDPLWVTRQTLEAGSRVLMPGCGWLPASWMPEPGLRRGLRGLAREGADDLSAYDAPLGHAPLRALLARRLSERGIPAAPGQILLTDSATAALDLVCRFLLEPGDAVLVDDPCYFNFHALLRAHRARVVGVPVTPTGPDLAALAAALRAHKPRFYLTNAGLQNPTGATLSPAAAHRVLRLAEAHDALIVEDDIFGDLEPALSPRLAGLDGLDRVIYIGSFSKTLSAACRSGHVALRAEWVERLVDLKLAVSFGSGRLAAGLVHRILADGSYRRHVEAVRTRLAEARGATGRRLAAAGLALWAEPRGGLFLWAALPDGLDAAAVARRALAEDVVLAPGNVFSLSQSAGRYLRFNAAQCADPRVFAVLERAMAECARAAPAPAREPGAEAGGGRPGRSGAALKSLP</sequence>
<comment type="similarity">
    <text evidence="1">In the C-terminal section; belongs to the class-I pyridoxal-phosphate-dependent aminotransferase family.</text>
</comment>
<organism evidence="10 11">
    <name type="scientific">Methylobacterium crusticola</name>
    <dbReference type="NCBI Taxonomy" id="1697972"/>
    <lineage>
        <taxon>Bacteria</taxon>
        <taxon>Pseudomonadati</taxon>
        <taxon>Pseudomonadota</taxon>
        <taxon>Alphaproteobacteria</taxon>
        <taxon>Hyphomicrobiales</taxon>
        <taxon>Methylobacteriaceae</taxon>
        <taxon>Methylobacterium</taxon>
    </lineage>
</organism>
<dbReference type="Pfam" id="PF00392">
    <property type="entry name" value="GntR"/>
    <property type="match status" value="1"/>
</dbReference>
<gene>
    <name evidence="10" type="primary">norG</name>
    <name evidence="10" type="ORF">OPKNFCMD_2704</name>
</gene>
<dbReference type="InterPro" id="IPR051446">
    <property type="entry name" value="HTH_trans_reg/aminotransferase"/>
</dbReference>
<keyword evidence="5" id="KW-0238">DNA-binding</keyword>
<evidence type="ECO:0000313" key="11">
    <source>
        <dbReference type="Proteomes" id="UP001055167"/>
    </source>
</evidence>
<proteinExistence type="inferred from homology"/>
<dbReference type="Gene3D" id="1.10.10.10">
    <property type="entry name" value="Winged helix-like DNA-binding domain superfamily/Winged helix DNA-binding domain"/>
    <property type="match status" value="1"/>
</dbReference>
<dbReference type="InterPro" id="IPR036388">
    <property type="entry name" value="WH-like_DNA-bd_sf"/>
</dbReference>
<comment type="caution">
    <text evidence="10">The sequence shown here is derived from an EMBL/GenBank/DDBJ whole genome shotgun (WGS) entry which is preliminary data.</text>
</comment>
<dbReference type="SMART" id="SM00345">
    <property type="entry name" value="HTH_GNTR"/>
    <property type="match status" value="1"/>
</dbReference>
<evidence type="ECO:0000256" key="2">
    <source>
        <dbReference type="ARBA" id="ARBA00016004"/>
    </source>
</evidence>
<dbReference type="InterPro" id="IPR004839">
    <property type="entry name" value="Aminotransferase_I/II_large"/>
</dbReference>
<reference evidence="10" key="2">
    <citation type="submission" date="2021-08" db="EMBL/GenBank/DDBJ databases">
        <authorList>
            <person name="Tani A."/>
            <person name="Ola A."/>
            <person name="Ogura Y."/>
            <person name="Katsura K."/>
            <person name="Hayashi T."/>
        </authorList>
    </citation>
    <scope>NUCLEOTIDE SEQUENCE</scope>
    <source>
        <strain evidence="10">KCTC 52305</strain>
    </source>
</reference>
<dbReference type="EMBL" id="BPQH01000007">
    <property type="protein sequence ID" value="GJD49968.1"/>
    <property type="molecule type" value="Genomic_DNA"/>
</dbReference>
<feature type="region of interest" description="Disordered" evidence="8">
    <location>
        <begin position="472"/>
        <end position="500"/>
    </location>
</feature>
<dbReference type="InterPro" id="IPR000524">
    <property type="entry name" value="Tscrpt_reg_HTH_GntR"/>
</dbReference>
<dbReference type="Pfam" id="PF00155">
    <property type="entry name" value="Aminotran_1_2"/>
    <property type="match status" value="1"/>
</dbReference>
<dbReference type="SUPFAM" id="SSF53383">
    <property type="entry name" value="PLP-dependent transferases"/>
    <property type="match status" value="1"/>
</dbReference>
<evidence type="ECO:0000256" key="6">
    <source>
        <dbReference type="ARBA" id="ARBA00023163"/>
    </source>
</evidence>
<evidence type="ECO:0000256" key="7">
    <source>
        <dbReference type="ARBA" id="ARBA00031658"/>
    </source>
</evidence>
<dbReference type="SUPFAM" id="SSF46785">
    <property type="entry name" value="Winged helix' DNA-binding domain"/>
    <property type="match status" value="1"/>
</dbReference>
<dbReference type="CDD" id="cd00609">
    <property type="entry name" value="AAT_like"/>
    <property type="match status" value="1"/>
</dbReference>
<keyword evidence="11" id="KW-1185">Reference proteome</keyword>
<accession>A0ABQ4QXH6</accession>
<feature type="domain" description="HTH gntR-type" evidence="9">
    <location>
        <begin position="13"/>
        <end position="81"/>
    </location>
</feature>
<evidence type="ECO:0000259" key="9">
    <source>
        <dbReference type="PROSITE" id="PS50949"/>
    </source>
</evidence>
<dbReference type="Gene3D" id="3.40.640.10">
    <property type="entry name" value="Type I PLP-dependent aspartate aminotransferase-like (Major domain)"/>
    <property type="match status" value="1"/>
</dbReference>
<dbReference type="InterPro" id="IPR036390">
    <property type="entry name" value="WH_DNA-bd_sf"/>
</dbReference>
<dbReference type="InterPro" id="IPR015424">
    <property type="entry name" value="PyrdxlP-dep_Trfase"/>
</dbReference>
<dbReference type="CDD" id="cd07377">
    <property type="entry name" value="WHTH_GntR"/>
    <property type="match status" value="1"/>
</dbReference>
<feature type="compositionally biased region" description="Low complexity" evidence="8">
    <location>
        <begin position="491"/>
        <end position="500"/>
    </location>
</feature>